<keyword evidence="2" id="KW-1185">Reference proteome</keyword>
<dbReference type="EMBL" id="OX459119">
    <property type="protein sequence ID" value="CAI9093098.1"/>
    <property type="molecule type" value="Genomic_DNA"/>
</dbReference>
<name>A0AAV1CDN6_OLDCO</name>
<reference evidence="1" key="1">
    <citation type="submission" date="2023-03" db="EMBL/GenBank/DDBJ databases">
        <authorList>
            <person name="Julca I."/>
        </authorList>
    </citation>
    <scope>NUCLEOTIDE SEQUENCE</scope>
</reference>
<proteinExistence type="predicted"/>
<accession>A0AAV1CDN6</accession>
<sequence>MVVLPDAILGDPKGVPIRQTIFMDTPAPFNCPHCGSVDLTRVNITSSFINIGERGCGGLETIFTFLNQEAASVVASSANFGLPLVNASTASVISNLSMKLYFFKHSFKATFNSGLLFKSWLIVESAELDLDLSESTTMRASDVTSLALELFGSALIIATHLRELGICLHVSSTKSAEQLGTKMVETARIAITRTAME</sequence>
<protein>
    <submittedName>
        <fullName evidence="1">OLC1v1028513C1</fullName>
    </submittedName>
</protein>
<evidence type="ECO:0000313" key="2">
    <source>
        <dbReference type="Proteomes" id="UP001161247"/>
    </source>
</evidence>
<gene>
    <name evidence="1" type="ORF">OLC1_LOCUS4605</name>
</gene>
<organism evidence="1 2">
    <name type="scientific">Oldenlandia corymbosa var. corymbosa</name>
    <dbReference type="NCBI Taxonomy" id="529605"/>
    <lineage>
        <taxon>Eukaryota</taxon>
        <taxon>Viridiplantae</taxon>
        <taxon>Streptophyta</taxon>
        <taxon>Embryophyta</taxon>
        <taxon>Tracheophyta</taxon>
        <taxon>Spermatophyta</taxon>
        <taxon>Magnoliopsida</taxon>
        <taxon>eudicotyledons</taxon>
        <taxon>Gunneridae</taxon>
        <taxon>Pentapetalae</taxon>
        <taxon>asterids</taxon>
        <taxon>lamiids</taxon>
        <taxon>Gentianales</taxon>
        <taxon>Rubiaceae</taxon>
        <taxon>Rubioideae</taxon>
        <taxon>Spermacoceae</taxon>
        <taxon>Hedyotis-Oldenlandia complex</taxon>
        <taxon>Oldenlandia</taxon>
    </lineage>
</organism>
<dbReference type="AlphaFoldDB" id="A0AAV1CDN6"/>
<evidence type="ECO:0000313" key="1">
    <source>
        <dbReference type="EMBL" id="CAI9093098.1"/>
    </source>
</evidence>
<dbReference type="Proteomes" id="UP001161247">
    <property type="component" value="Chromosome 2"/>
</dbReference>